<dbReference type="Proteomes" id="UP000652761">
    <property type="component" value="Unassembled WGS sequence"/>
</dbReference>
<proteinExistence type="predicted"/>
<accession>A0A843WSY7</accession>
<gene>
    <name evidence="1" type="ORF">Taro_038525</name>
</gene>
<dbReference type="AlphaFoldDB" id="A0A843WSY7"/>
<evidence type="ECO:0000313" key="1">
    <source>
        <dbReference type="EMBL" id="MQM05710.1"/>
    </source>
</evidence>
<dbReference type="EMBL" id="NMUH01003465">
    <property type="protein sequence ID" value="MQM05710.1"/>
    <property type="molecule type" value="Genomic_DNA"/>
</dbReference>
<protein>
    <submittedName>
        <fullName evidence="1">Uncharacterized protein</fullName>
    </submittedName>
</protein>
<comment type="caution">
    <text evidence="1">The sequence shown here is derived from an EMBL/GenBank/DDBJ whole genome shotgun (WGS) entry which is preliminary data.</text>
</comment>
<evidence type="ECO:0000313" key="2">
    <source>
        <dbReference type="Proteomes" id="UP000652761"/>
    </source>
</evidence>
<reference evidence="1" key="1">
    <citation type="submission" date="2017-07" db="EMBL/GenBank/DDBJ databases">
        <title>Taro Niue Genome Assembly and Annotation.</title>
        <authorList>
            <person name="Atibalentja N."/>
            <person name="Keating K."/>
            <person name="Fields C.J."/>
        </authorList>
    </citation>
    <scope>NUCLEOTIDE SEQUENCE</scope>
    <source>
        <strain evidence="1">Niue_2</strain>
        <tissue evidence="1">Leaf</tissue>
    </source>
</reference>
<sequence length="75" mass="8427">MRIAMIECGSRGSDVTVGTLDSSRGDVRAVFDCEMLRHREVHVGKRSHVARHVPSASRFRFTSAQFLFRHEPGGQ</sequence>
<keyword evidence="2" id="KW-1185">Reference proteome</keyword>
<organism evidence="1 2">
    <name type="scientific">Colocasia esculenta</name>
    <name type="common">Wild taro</name>
    <name type="synonym">Arum esculentum</name>
    <dbReference type="NCBI Taxonomy" id="4460"/>
    <lineage>
        <taxon>Eukaryota</taxon>
        <taxon>Viridiplantae</taxon>
        <taxon>Streptophyta</taxon>
        <taxon>Embryophyta</taxon>
        <taxon>Tracheophyta</taxon>
        <taxon>Spermatophyta</taxon>
        <taxon>Magnoliopsida</taxon>
        <taxon>Liliopsida</taxon>
        <taxon>Araceae</taxon>
        <taxon>Aroideae</taxon>
        <taxon>Colocasieae</taxon>
        <taxon>Colocasia</taxon>
    </lineage>
</organism>
<name>A0A843WSY7_COLES</name>